<evidence type="ECO:0000313" key="2">
    <source>
        <dbReference type="RefSeq" id="XP_001391715.3"/>
    </source>
</evidence>
<reference evidence="2" key="1">
    <citation type="submission" date="2025-02" db="EMBL/GenBank/DDBJ databases">
        <authorList>
            <consortium name="NCBI Genome Project"/>
        </authorList>
    </citation>
    <scope>NUCLEOTIDE SEQUENCE</scope>
</reference>
<feature type="compositionally biased region" description="Polar residues" evidence="1">
    <location>
        <begin position="483"/>
        <end position="492"/>
    </location>
</feature>
<feature type="compositionally biased region" description="Basic residues" evidence="1">
    <location>
        <begin position="505"/>
        <end position="516"/>
    </location>
</feature>
<feature type="compositionally biased region" description="Pro residues" evidence="1">
    <location>
        <begin position="463"/>
        <end position="477"/>
    </location>
</feature>
<dbReference type="RefSeq" id="XP_001391715.3">
    <property type="nucleotide sequence ID" value="XM_001391678.3"/>
</dbReference>
<dbReference type="Gene3D" id="3.30.710.10">
    <property type="entry name" value="Potassium Channel Kv1.1, Chain A"/>
    <property type="match status" value="1"/>
</dbReference>
<dbReference type="GeneID" id="4981905"/>
<feature type="region of interest" description="Disordered" evidence="1">
    <location>
        <begin position="457"/>
        <end position="533"/>
    </location>
</feature>
<protein>
    <recommendedName>
        <fullName evidence="3">BTB domain-containing protein</fullName>
    </recommendedName>
</protein>
<dbReference type="PANTHER" id="PTHR37538">
    <property type="entry name" value="BTB DOMAIN-CONTAINING PROTEIN"/>
    <property type="match status" value="1"/>
</dbReference>
<gene>
    <name evidence="2" type="ORF">An07g06380</name>
</gene>
<feature type="region of interest" description="Disordered" evidence="1">
    <location>
        <begin position="302"/>
        <end position="334"/>
    </location>
</feature>
<dbReference type="PANTHER" id="PTHR37538:SF1">
    <property type="entry name" value="BTB DOMAIN-CONTAINING PROTEIN"/>
    <property type="match status" value="1"/>
</dbReference>
<feature type="region of interest" description="Disordered" evidence="1">
    <location>
        <begin position="55"/>
        <end position="74"/>
    </location>
</feature>
<proteinExistence type="predicted"/>
<feature type="compositionally biased region" description="Basic and acidic residues" evidence="1">
    <location>
        <begin position="304"/>
        <end position="320"/>
    </location>
</feature>
<name>A0AAJ6VQJ0_ASPNG</name>
<organism evidence="2">
    <name type="scientific">Aspergillus niger</name>
    <dbReference type="NCBI Taxonomy" id="5061"/>
    <lineage>
        <taxon>Eukaryota</taxon>
        <taxon>Fungi</taxon>
        <taxon>Dikarya</taxon>
        <taxon>Ascomycota</taxon>
        <taxon>Pezizomycotina</taxon>
        <taxon>Eurotiomycetes</taxon>
        <taxon>Eurotiomycetidae</taxon>
        <taxon>Eurotiales</taxon>
        <taxon>Aspergillaceae</taxon>
        <taxon>Aspergillus</taxon>
        <taxon>Aspergillus subgen. Circumdati</taxon>
    </lineage>
</organism>
<evidence type="ECO:0000256" key="1">
    <source>
        <dbReference type="SAM" id="MobiDB-lite"/>
    </source>
</evidence>
<evidence type="ECO:0008006" key="3">
    <source>
        <dbReference type="Google" id="ProtNLM"/>
    </source>
</evidence>
<dbReference type="AlphaFoldDB" id="A0AAJ6VQJ0"/>
<accession>A0AAJ6VQJ0</accession>
<reference evidence="2" key="2">
    <citation type="submission" date="2025-08" db="UniProtKB">
        <authorList>
            <consortium name="RefSeq"/>
        </authorList>
    </citation>
    <scope>IDENTIFICATION</scope>
</reference>
<sequence>MHTGGKKGRATIVLLLDPHPLLFDILEVIFDYYCSAEEEDLSVSVSISWDKSTTTSTASSTATDMVAGGNTSNMSARYTPNVKPEFDDDLEEYEQPELSPYETRLVIVLLGPSERKFSIPEYYLKQSPVFADILSTYPNFITRTTPCIALPDIDDDITHTIVHYLHTGTYQTLRHGGDWTKTEYRRSVLAYAAASKYELSGLLTLSKKYMQKLDKDLSIFDVLSVARKAITKIPDWDQWFFSVYVRSRLAAAFDEDEDLFESPRFQYLLGAEPGFVTCLVQAMVAIYEAKLSELKQYPKINGYHHHDRDEDNREEQEHDNTNGGGYMEPIPTSPGRNYNKAVIFIEETMSDRQPSEGAPSEAGYPDSIQEENLTTTREHMEAFPELTDDVYVPEAQQQEERYAPTEETIVEEPGPETETKTHGLDKDIVTERWGAWRNWATKDRDWYRNDMHDGATTVVPEKPAVPEPPPPEDPVPEYPEMQRSVTEETATESVPAENVNVNGKKLGKKSRKKKMRALFSSAEEPKAELQAAY</sequence>
<dbReference type="KEGG" id="ang:An07g06380"/>
<dbReference type="InterPro" id="IPR011333">
    <property type="entry name" value="SKP1/BTB/POZ_sf"/>
</dbReference>